<dbReference type="OrthoDB" id="750109at2759"/>
<name>A0A9Q1LCV9_9SOLA</name>
<dbReference type="Pfam" id="PF01535">
    <property type="entry name" value="PPR"/>
    <property type="match status" value="3"/>
</dbReference>
<evidence type="ECO:0000256" key="1">
    <source>
        <dbReference type="ARBA" id="ARBA00022737"/>
    </source>
</evidence>
<organism evidence="3 4">
    <name type="scientific">Anisodus acutangulus</name>
    <dbReference type="NCBI Taxonomy" id="402998"/>
    <lineage>
        <taxon>Eukaryota</taxon>
        <taxon>Viridiplantae</taxon>
        <taxon>Streptophyta</taxon>
        <taxon>Embryophyta</taxon>
        <taxon>Tracheophyta</taxon>
        <taxon>Spermatophyta</taxon>
        <taxon>Magnoliopsida</taxon>
        <taxon>eudicotyledons</taxon>
        <taxon>Gunneridae</taxon>
        <taxon>Pentapetalae</taxon>
        <taxon>asterids</taxon>
        <taxon>lamiids</taxon>
        <taxon>Solanales</taxon>
        <taxon>Solanaceae</taxon>
        <taxon>Solanoideae</taxon>
        <taxon>Hyoscyameae</taxon>
        <taxon>Anisodus</taxon>
    </lineage>
</organism>
<dbReference type="Pfam" id="PF13041">
    <property type="entry name" value="PPR_2"/>
    <property type="match status" value="2"/>
</dbReference>
<proteinExistence type="predicted"/>
<dbReference type="PANTHER" id="PTHR24015">
    <property type="entry name" value="OS07G0578800 PROTEIN-RELATED"/>
    <property type="match status" value="1"/>
</dbReference>
<feature type="repeat" description="PPR" evidence="2">
    <location>
        <begin position="91"/>
        <end position="125"/>
    </location>
</feature>
<sequence>MGMESSGNLGNSNATDELLGESMMDEQYIIDQLRYCSSEGIIELGELHHALTIKTNIWFNKFVATALLNMYANCGKIKSAEMIFDRMSCTDVASCNSMISGYVSNEVLSEAFALFVKMGNLDIVPNHYTYSILLYACGSCIAVQVGKQLHAQIVKLKFISLTVVGNSALTMYIKFTSAEYHDYGCALHAQAIKHGMTSTVFVGTAIIEMYSKRAELGDAKKQLEEMGCIASCASWNAVITGFVHNGEVAYGLEVFHKMLNNDIGRDEYTCSVTLKACSSLPSLAICRQVHSRVVKGMFGINLHVTSSLIETYAQCGSLEDAEKVFCLTSTPDDVTFNEMIKAYSQYGNPMKAIFLFEKMVEKGILPTSFTFCAVVSACSHCGLVEQGKEFFESMTEITEFHLKRITITAWLTY</sequence>
<dbReference type="GO" id="GO:0009451">
    <property type="term" value="P:RNA modification"/>
    <property type="evidence" value="ECO:0007669"/>
    <property type="project" value="InterPro"/>
</dbReference>
<dbReference type="InterPro" id="IPR002885">
    <property type="entry name" value="PPR_rpt"/>
</dbReference>
<dbReference type="InterPro" id="IPR011990">
    <property type="entry name" value="TPR-like_helical_dom_sf"/>
</dbReference>
<dbReference type="PROSITE" id="PS51375">
    <property type="entry name" value="PPR"/>
    <property type="match status" value="3"/>
</dbReference>
<keyword evidence="4" id="KW-1185">Reference proteome</keyword>
<dbReference type="AlphaFoldDB" id="A0A9Q1LCV9"/>
<dbReference type="FunFam" id="1.25.40.10:FF:000343">
    <property type="entry name" value="Pentatricopeptide repeat-containing protein At3g58590"/>
    <property type="match status" value="1"/>
</dbReference>
<evidence type="ECO:0000256" key="2">
    <source>
        <dbReference type="PROSITE-ProRule" id="PRU00708"/>
    </source>
</evidence>
<comment type="caution">
    <text evidence="3">The sequence shown here is derived from an EMBL/GenBank/DDBJ whole genome shotgun (WGS) entry which is preliminary data.</text>
</comment>
<feature type="repeat" description="PPR" evidence="2">
    <location>
        <begin position="231"/>
        <end position="265"/>
    </location>
</feature>
<accession>A0A9Q1LCV9</accession>
<dbReference type="FunFam" id="1.25.40.10:FF:000031">
    <property type="entry name" value="Pentatricopeptide repeat-containing protein mitochondrial"/>
    <property type="match status" value="1"/>
</dbReference>
<protein>
    <recommendedName>
        <fullName evidence="5">Pentatricopeptide repeat-containing protein</fullName>
    </recommendedName>
</protein>
<dbReference type="InterPro" id="IPR046960">
    <property type="entry name" value="PPR_At4g14850-like_plant"/>
</dbReference>
<evidence type="ECO:0008006" key="5">
    <source>
        <dbReference type="Google" id="ProtNLM"/>
    </source>
</evidence>
<dbReference type="Proteomes" id="UP001152561">
    <property type="component" value="Unassembled WGS sequence"/>
</dbReference>
<evidence type="ECO:0000313" key="4">
    <source>
        <dbReference type="Proteomes" id="UP001152561"/>
    </source>
</evidence>
<gene>
    <name evidence="3" type="ORF">K7X08_016080</name>
</gene>
<keyword evidence="1" id="KW-0677">Repeat</keyword>
<dbReference type="NCBIfam" id="TIGR00756">
    <property type="entry name" value="PPR"/>
    <property type="match status" value="3"/>
</dbReference>
<dbReference type="Gene3D" id="1.25.40.10">
    <property type="entry name" value="Tetratricopeptide repeat domain"/>
    <property type="match status" value="3"/>
</dbReference>
<dbReference type="EMBL" id="JAJAGQ010000020">
    <property type="protein sequence ID" value="KAJ8533191.1"/>
    <property type="molecule type" value="Genomic_DNA"/>
</dbReference>
<dbReference type="PANTHER" id="PTHR24015:SF1713">
    <property type="entry name" value="REPEAT SUPERFAMILY PROTEIN, PUTATIVE-RELATED"/>
    <property type="match status" value="1"/>
</dbReference>
<reference evidence="4" key="1">
    <citation type="journal article" date="2023" name="Proc. Natl. Acad. Sci. U.S.A.">
        <title>Genomic and structural basis for evolution of tropane alkaloid biosynthesis.</title>
        <authorList>
            <person name="Wanga Y.-J."/>
            <person name="Taina T."/>
            <person name="Yua J.-Y."/>
            <person name="Lia J."/>
            <person name="Xua B."/>
            <person name="Chenc J."/>
            <person name="D'Auriad J.C."/>
            <person name="Huanga J.-P."/>
            <person name="Huanga S.-X."/>
        </authorList>
    </citation>
    <scope>NUCLEOTIDE SEQUENCE [LARGE SCALE GENOMIC DNA]</scope>
    <source>
        <strain evidence="4">cv. KIB-2019</strain>
    </source>
</reference>
<feature type="repeat" description="PPR" evidence="2">
    <location>
        <begin position="332"/>
        <end position="366"/>
    </location>
</feature>
<evidence type="ECO:0000313" key="3">
    <source>
        <dbReference type="EMBL" id="KAJ8533191.1"/>
    </source>
</evidence>
<dbReference type="GO" id="GO:0003723">
    <property type="term" value="F:RNA binding"/>
    <property type="evidence" value="ECO:0007669"/>
    <property type="project" value="InterPro"/>
</dbReference>